<proteinExistence type="predicted"/>
<evidence type="ECO:0008006" key="3">
    <source>
        <dbReference type="Google" id="ProtNLM"/>
    </source>
</evidence>
<evidence type="ECO:0000313" key="2">
    <source>
        <dbReference type="Proteomes" id="UP000199004"/>
    </source>
</evidence>
<protein>
    <recommendedName>
        <fullName evidence="3">Transcriptional regulator, AbiEi antitoxin, Type IV TA system</fullName>
    </recommendedName>
</protein>
<dbReference type="EMBL" id="FNIC01000001">
    <property type="protein sequence ID" value="SDM87488.1"/>
    <property type="molecule type" value="Genomic_DNA"/>
</dbReference>
<reference evidence="2" key="1">
    <citation type="submission" date="2016-10" db="EMBL/GenBank/DDBJ databases">
        <authorList>
            <person name="Varghese N."/>
            <person name="Submissions S."/>
        </authorList>
    </citation>
    <scope>NUCLEOTIDE SEQUENCE [LARGE SCALE GENOMIC DNA]</scope>
    <source>
        <strain evidence="2">CGMCC 1.11147</strain>
    </source>
</reference>
<evidence type="ECO:0000313" key="1">
    <source>
        <dbReference type="EMBL" id="SDM87488.1"/>
    </source>
</evidence>
<name>A0A1G9WSQ1_9ACTN</name>
<dbReference type="Proteomes" id="UP000199004">
    <property type="component" value="Unassembled WGS sequence"/>
</dbReference>
<keyword evidence="2" id="KW-1185">Reference proteome</keyword>
<dbReference type="STRING" id="1005944.SAMN05192576_1151"/>
<organism evidence="1 2">
    <name type="scientific">Nocardioides szechwanensis</name>
    <dbReference type="NCBI Taxonomy" id="1005944"/>
    <lineage>
        <taxon>Bacteria</taxon>
        <taxon>Bacillati</taxon>
        <taxon>Actinomycetota</taxon>
        <taxon>Actinomycetes</taxon>
        <taxon>Propionibacteriales</taxon>
        <taxon>Nocardioidaceae</taxon>
        <taxon>Nocardioides</taxon>
    </lineage>
</organism>
<sequence length="326" mass="36658">MNLKPLLDQPFLDQSFPLPVDEPFTTAMAYAEGVTRANLVRLVDLGFLRRPIRNVYVSTQLGDSPLLRAKCLALVVPPDCVVCDRHAGWLLGAEMILAPNEHLDLSAISMFRPSDHGRLRNPLADSGERNLVPSDIMEVAGLLVTTPLRTAWDLGRVRSRERTLAALDAMLRTRLFTHEELLDGVTRFRGMRWVRNLRALAPMADGAAASPGESILRLRWLDRGLPRPQLQVEVWVDGVLAALLDIAHEDLRFAAEYDGAEWHGSPAQQEHDRRRRELVREQGWVVTPFVASDVFGRERRCDQMLLDGVRQARTLRGSLIDSASRL</sequence>
<dbReference type="SUPFAM" id="SSF52980">
    <property type="entry name" value="Restriction endonuclease-like"/>
    <property type="match status" value="1"/>
</dbReference>
<dbReference type="Gene3D" id="3.40.960.10">
    <property type="entry name" value="VSR Endonuclease"/>
    <property type="match status" value="1"/>
</dbReference>
<dbReference type="InterPro" id="IPR011335">
    <property type="entry name" value="Restrct_endonuc-II-like"/>
</dbReference>
<accession>A0A1G9WSQ1</accession>
<dbReference type="AlphaFoldDB" id="A0A1G9WSQ1"/>
<gene>
    <name evidence="1" type="ORF">SAMN05192576_1151</name>
</gene>